<feature type="compositionally biased region" description="Basic and acidic residues" evidence="1">
    <location>
        <begin position="168"/>
        <end position="178"/>
    </location>
</feature>
<sequence length="207" mass="22878">MAKKRGRPPKTPSSSAKKTPSKTLEEPEQQKSLDFTQLDEEDLEDLEKLKPKKVGELLKNLDMLREKVKEKTGLMNENLSPIKVNEENVVQPNEEDSIDKEIKEKVSRKDHEPTATKQPSTTPVEVEVTVETHEAKGDSMVHVQSIASSSKVDNVADAVSGSFVADTGSKDQGEKEVDNEVNQNDDGQVIADSIVNEENETDKPDQG</sequence>
<evidence type="ECO:0000313" key="2">
    <source>
        <dbReference type="EMBL" id="KAK7281671.1"/>
    </source>
</evidence>
<organism evidence="2 3">
    <name type="scientific">Crotalaria pallida</name>
    <name type="common">Smooth rattlebox</name>
    <name type="synonym">Crotalaria striata</name>
    <dbReference type="NCBI Taxonomy" id="3830"/>
    <lineage>
        <taxon>Eukaryota</taxon>
        <taxon>Viridiplantae</taxon>
        <taxon>Streptophyta</taxon>
        <taxon>Embryophyta</taxon>
        <taxon>Tracheophyta</taxon>
        <taxon>Spermatophyta</taxon>
        <taxon>Magnoliopsida</taxon>
        <taxon>eudicotyledons</taxon>
        <taxon>Gunneridae</taxon>
        <taxon>Pentapetalae</taxon>
        <taxon>rosids</taxon>
        <taxon>fabids</taxon>
        <taxon>Fabales</taxon>
        <taxon>Fabaceae</taxon>
        <taxon>Papilionoideae</taxon>
        <taxon>50 kb inversion clade</taxon>
        <taxon>genistoids sensu lato</taxon>
        <taxon>core genistoids</taxon>
        <taxon>Crotalarieae</taxon>
        <taxon>Crotalaria</taxon>
    </lineage>
</organism>
<evidence type="ECO:0000313" key="3">
    <source>
        <dbReference type="Proteomes" id="UP001372338"/>
    </source>
</evidence>
<feature type="compositionally biased region" description="Basic and acidic residues" evidence="1">
    <location>
        <begin position="99"/>
        <end position="114"/>
    </location>
</feature>
<dbReference type="AlphaFoldDB" id="A0AAN9FUQ6"/>
<keyword evidence="3" id="KW-1185">Reference proteome</keyword>
<protein>
    <submittedName>
        <fullName evidence="2">Uncharacterized protein</fullName>
    </submittedName>
</protein>
<gene>
    <name evidence="2" type="ORF">RIF29_09863</name>
</gene>
<feature type="region of interest" description="Disordered" evidence="1">
    <location>
        <begin position="163"/>
        <end position="207"/>
    </location>
</feature>
<dbReference type="EMBL" id="JAYWIO010000002">
    <property type="protein sequence ID" value="KAK7281671.1"/>
    <property type="molecule type" value="Genomic_DNA"/>
</dbReference>
<feature type="region of interest" description="Disordered" evidence="1">
    <location>
        <begin position="1"/>
        <end position="42"/>
    </location>
</feature>
<dbReference type="Proteomes" id="UP001372338">
    <property type="component" value="Unassembled WGS sequence"/>
</dbReference>
<feature type="region of interest" description="Disordered" evidence="1">
    <location>
        <begin position="89"/>
        <end position="125"/>
    </location>
</feature>
<feature type="compositionally biased region" description="Low complexity" evidence="1">
    <location>
        <begin position="12"/>
        <end position="22"/>
    </location>
</feature>
<accession>A0AAN9FUQ6</accession>
<comment type="caution">
    <text evidence="2">The sequence shown here is derived from an EMBL/GenBank/DDBJ whole genome shotgun (WGS) entry which is preliminary data.</text>
</comment>
<proteinExistence type="predicted"/>
<name>A0AAN9FUQ6_CROPI</name>
<reference evidence="2 3" key="1">
    <citation type="submission" date="2024-01" db="EMBL/GenBank/DDBJ databases">
        <title>The genomes of 5 underutilized Papilionoideae crops provide insights into root nodulation and disease resistanc.</title>
        <authorList>
            <person name="Yuan L."/>
        </authorList>
    </citation>
    <scope>NUCLEOTIDE SEQUENCE [LARGE SCALE GENOMIC DNA]</scope>
    <source>
        <strain evidence="2">ZHUSHIDOU_FW_LH</strain>
        <tissue evidence="2">Leaf</tissue>
    </source>
</reference>
<evidence type="ECO:0000256" key="1">
    <source>
        <dbReference type="SAM" id="MobiDB-lite"/>
    </source>
</evidence>